<feature type="transmembrane region" description="Helical" evidence="10">
    <location>
        <begin position="170"/>
        <end position="189"/>
    </location>
</feature>
<dbReference type="PROSITE" id="PS50850">
    <property type="entry name" value="MFS"/>
    <property type="match status" value="1"/>
</dbReference>
<evidence type="ECO:0000313" key="12">
    <source>
        <dbReference type="EMBL" id="SCE94766.1"/>
    </source>
</evidence>
<keyword evidence="4" id="KW-1003">Cell membrane</keyword>
<feature type="region of interest" description="Disordered" evidence="9">
    <location>
        <begin position="385"/>
        <end position="405"/>
    </location>
</feature>
<dbReference type="GO" id="GO:0022857">
    <property type="term" value="F:transmembrane transporter activity"/>
    <property type="evidence" value="ECO:0007669"/>
    <property type="project" value="InterPro"/>
</dbReference>
<keyword evidence="3" id="KW-0813">Transport</keyword>
<evidence type="ECO:0000256" key="10">
    <source>
        <dbReference type="SAM" id="Phobius"/>
    </source>
</evidence>
<keyword evidence="8 10" id="KW-0472">Membrane</keyword>
<dbReference type="AlphaFoldDB" id="A0A1C4WET8"/>
<organism evidence="12 13">
    <name type="scientific">Micromonospora chaiyaphumensis</name>
    <dbReference type="NCBI Taxonomy" id="307119"/>
    <lineage>
        <taxon>Bacteria</taxon>
        <taxon>Bacillati</taxon>
        <taxon>Actinomycetota</taxon>
        <taxon>Actinomycetes</taxon>
        <taxon>Micromonosporales</taxon>
        <taxon>Micromonosporaceae</taxon>
        <taxon>Micromonospora</taxon>
    </lineage>
</organism>
<feature type="transmembrane region" description="Helical" evidence="10">
    <location>
        <begin position="146"/>
        <end position="163"/>
    </location>
</feature>
<feature type="transmembrane region" description="Helical" evidence="10">
    <location>
        <begin position="15"/>
        <end position="39"/>
    </location>
</feature>
<dbReference type="PANTHER" id="PTHR23535">
    <property type="entry name" value="SUGAR EFFLUX TRANSPORTER A-RELATED"/>
    <property type="match status" value="1"/>
</dbReference>
<dbReference type="Gene3D" id="1.20.1250.20">
    <property type="entry name" value="MFS general substrate transporter like domains"/>
    <property type="match status" value="2"/>
</dbReference>
<evidence type="ECO:0000313" key="13">
    <source>
        <dbReference type="Proteomes" id="UP000199629"/>
    </source>
</evidence>
<dbReference type="InterPro" id="IPR011701">
    <property type="entry name" value="MFS"/>
</dbReference>
<keyword evidence="5" id="KW-0762">Sugar transport</keyword>
<keyword evidence="6 10" id="KW-0812">Transmembrane</keyword>
<evidence type="ECO:0000256" key="9">
    <source>
        <dbReference type="SAM" id="MobiDB-lite"/>
    </source>
</evidence>
<evidence type="ECO:0000256" key="2">
    <source>
        <dbReference type="ARBA" id="ARBA00006523"/>
    </source>
</evidence>
<evidence type="ECO:0000256" key="5">
    <source>
        <dbReference type="ARBA" id="ARBA00022597"/>
    </source>
</evidence>
<protein>
    <submittedName>
        <fullName evidence="12">MFS transporter, SET family, sugar efflux transporter</fullName>
    </submittedName>
</protein>
<gene>
    <name evidence="12" type="ORF">GA0070214_103506</name>
</gene>
<reference evidence="13" key="1">
    <citation type="submission" date="2016-06" db="EMBL/GenBank/DDBJ databases">
        <authorList>
            <person name="Varghese N."/>
            <person name="Submissions Spin"/>
        </authorList>
    </citation>
    <scope>NUCLEOTIDE SEQUENCE [LARGE SCALE GENOMIC DNA]</scope>
    <source>
        <strain evidence="13">DSM 45246</strain>
    </source>
</reference>
<evidence type="ECO:0000259" key="11">
    <source>
        <dbReference type="PROSITE" id="PS50850"/>
    </source>
</evidence>
<comment type="subcellular location">
    <subcellularLocation>
        <location evidence="1">Cell membrane</location>
        <topology evidence="1">Multi-pass membrane protein</topology>
    </subcellularLocation>
</comment>
<dbReference type="InterPro" id="IPR020846">
    <property type="entry name" value="MFS_dom"/>
</dbReference>
<feature type="transmembrane region" description="Helical" evidence="10">
    <location>
        <begin position="267"/>
        <end position="286"/>
    </location>
</feature>
<feature type="transmembrane region" description="Helical" evidence="10">
    <location>
        <begin position="103"/>
        <end position="126"/>
    </location>
</feature>
<dbReference type="GO" id="GO:0005886">
    <property type="term" value="C:plasma membrane"/>
    <property type="evidence" value="ECO:0007669"/>
    <property type="project" value="UniProtKB-SubCell"/>
</dbReference>
<dbReference type="SUPFAM" id="SSF103473">
    <property type="entry name" value="MFS general substrate transporter"/>
    <property type="match status" value="1"/>
</dbReference>
<evidence type="ECO:0000256" key="1">
    <source>
        <dbReference type="ARBA" id="ARBA00004651"/>
    </source>
</evidence>
<comment type="similarity">
    <text evidence="2">Belongs to the major facilitator superfamily. Set transporter family.</text>
</comment>
<dbReference type="Pfam" id="PF07690">
    <property type="entry name" value="MFS_1"/>
    <property type="match status" value="1"/>
</dbReference>
<evidence type="ECO:0000256" key="6">
    <source>
        <dbReference type="ARBA" id="ARBA00022692"/>
    </source>
</evidence>
<feature type="transmembrane region" description="Helical" evidence="10">
    <location>
        <begin position="209"/>
        <end position="230"/>
    </location>
</feature>
<feature type="transmembrane region" description="Helical" evidence="10">
    <location>
        <begin position="293"/>
        <end position="318"/>
    </location>
</feature>
<sequence>MSPGKSDRYEDRVPFLALFAAVLLLGIADSMVNSYIVLFGADVAGLTPLQIGVWASVFAVGGITIGWWLGRSFDHRPARTYAIGVILSGSAGYLLLPRVSSFLVLLLMAATVLGVSAAAFPQLFALARAVLGEGVAGQRSAPLLRSAWSLAWAGGPLLGALVLSRGGYAWLMWTAAGVFLASALTVLAVPRPGPVVAASPSPGGTPVLLTVSVTLFFTAMFAGGVALPLFVTRALHQQPASVGVLFSVCAAVEVVATLGLAVVPARFSQRAVILGGFGFFVCYHALTVVSSDLLLLVLGQVFRGVGIAIVGAAGIRYFQDLLAPATGRATTLFANASTAGLLVSGILTGLAVEHVGYRTTLLLCGVTAALGGVAFTLGSARPAAGTGGPGSVSVGGHAHSRRGSG</sequence>
<name>A0A1C4WET8_9ACTN</name>
<dbReference type="InterPro" id="IPR036259">
    <property type="entry name" value="MFS_trans_sf"/>
</dbReference>
<feature type="transmembrane region" description="Helical" evidence="10">
    <location>
        <begin position="359"/>
        <end position="380"/>
    </location>
</feature>
<evidence type="ECO:0000256" key="7">
    <source>
        <dbReference type="ARBA" id="ARBA00022989"/>
    </source>
</evidence>
<keyword evidence="13" id="KW-1185">Reference proteome</keyword>
<feature type="transmembrane region" description="Helical" evidence="10">
    <location>
        <begin position="330"/>
        <end position="352"/>
    </location>
</feature>
<evidence type="ECO:0000256" key="3">
    <source>
        <dbReference type="ARBA" id="ARBA00022448"/>
    </source>
</evidence>
<feature type="transmembrane region" description="Helical" evidence="10">
    <location>
        <begin position="242"/>
        <end position="261"/>
    </location>
</feature>
<feature type="domain" description="Major facilitator superfamily (MFS) profile" evidence="11">
    <location>
        <begin position="205"/>
        <end position="405"/>
    </location>
</feature>
<accession>A0A1C4WET8</accession>
<proteinExistence type="inferred from homology"/>
<feature type="transmembrane region" description="Helical" evidence="10">
    <location>
        <begin position="51"/>
        <end position="69"/>
    </location>
</feature>
<evidence type="ECO:0000256" key="8">
    <source>
        <dbReference type="ARBA" id="ARBA00023136"/>
    </source>
</evidence>
<dbReference type="PANTHER" id="PTHR23535:SF2">
    <property type="entry name" value="SUGAR EFFLUX TRANSPORTER A-RELATED"/>
    <property type="match status" value="1"/>
</dbReference>
<dbReference type="EMBL" id="FMCS01000003">
    <property type="protein sequence ID" value="SCE94766.1"/>
    <property type="molecule type" value="Genomic_DNA"/>
</dbReference>
<dbReference type="Proteomes" id="UP000199629">
    <property type="component" value="Unassembled WGS sequence"/>
</dbReference>
<evidence type="ECO:0000256" key="4">
    <source>
        <dbReference type="ARBA" id="ARBA00022475"/>
    </source>
</evidence>
<feature type="transmembrane region" description="Helical" evidence="10">
    <location>
        <begin position="81"/>
        <end position="96"/>
    </location>
</feature>
<keyword evidence="7 10" id="KW-1133">Transmembrane helix</keyword>